<dbReference type="SUPFAM" id="SSF52833">
    <property type="entry name" value="Thioredoxin-like"/>
    <property type="match status" value="1"/>
</dbReference>
<dbReference type="InterPro" id="IPR010634">
    <property type="entry name" value="DUF1223"/>
</dbReference>
<dbReference type="PANTHER" id="PTHR36057">
    <property type="match status" value="1"/>
</dbReference>
<organism evidence="2 3">
    <name type="scientific">Sulfitobacter marinus</name>
    <dbReference type="NCBI Taxonomy" id="394264"/>
    <lineage>
        <taxon>Bacteria</taxon>
        <taxon>Pseudomonadati</taxon>
        <taxon>Pseudomonadota</taxon>
        <taxon>Alphaproteobacteria</taxon>
        <taxon>Rhodobacterales</taxon>
        <taxon>Roseobacteraceae</taxon>
        <taxon>Sulfitobacter</taxon>
    </lineage>
</organism>
<proteinExistence type="predicted"/>
<keyword evidence="3" id="KW-1185">Reference proteome</keyword>
<accession>A0A1I6RXY4</accession>
<feature type="signal peptide" evidence="1">
    <location>
        <begin position="1"/>
        <end position="21"/>
    </location>
</feature>
<reference evidence="3" key="1">
    <citation type="submission" date="2016-10" db="EMBL/GenBank/DDBJ databases">
        <authorList>
            <person name="Varghese N."/>
            <person name="Submissions S."/>
        </authorList>
    </citation>
    <scope>NUCLEOTIDE SEQUENCE [LARGE SCALE GENOMIC DNA]</scope>
    <source>
        <strain evidence="3">DSM 23422</strain>
    </source>
</reference>
<dbReference type="OrthoDB" id="9808254at2"/>
<dbReference type="Pfam" id="PF06764">
    <property type="entry name" value="DUF1223"/>
    <property type="match status" value="1"/>
</dbReference>
<evidence type="ECO:0008006" key="4">
    <source>
        <dbReference type="Google" id="ProtNLM"/>
    </source>
</evidence>
<dbReference type="STRING" id="394264.SAMN04488040_1646"/>
<name>A0A1I6RXY4_9RHOB</name>
<protein>
    <recommendedName>
        <fullName evidence="4">DUF1223 domain-containing protein</fullName>
    </recommendedName>
</protein>
<dbReference type="Proteomes" id="UP000199239">
    <property type="component" value="Unassembled WGS sequence"/>
</dbReference>
<evidence type="ECO:0000313" key="3">
    <source>
        <dbReference type="Proteomes" id="UP000199239"/>
    </source>
</evidence>
<keyword evidence="1" id="KW-0732">Signal</keyword>
<dbReference type="EMBL" id="FPAJ01000002">
    <property type="protein sequence ID" value="SFS69526.1"/>
    <property type="molecule type" value="Genomic_DNA"/>
</dbReference>
<dbReference type="PANTHER" id="PTHR36057:SF1">
    <property type="entry name" value="LIPOPROTEIN LIPID ATTACHMENT SITE-LIKE PROTEIN, PUTATIVE (DUF1223)-RELATED"/>
    <property type="match status" value="1"/>
</dbReference>
<dbReference type="AlphaFoldDB" id="A0A1I6RXY4"/>
<evidence type="ECO:0000256" key="1">
    <source>
        <dbReference type="SAM" id="SignalP"/>
    </source>
</evidence>
<dbReference type="InterPro" id="IPR036249">
    <property type="entry name" value="Thioredoxin-like_sf"/>
</dbReference>
<gene>
    <name evidence="2" type="ORF">SAMN04488040_1646</name>
</gene>
<feature type="chain" id="PRO_5011527732" description="DUF1223 domain-containing protein" evidence="1">
    <location>
        <begin position="22"/>
        <end position="232"/>
    </location>
</feature>
<dbReference type="RefSeq" id="WP_093915826.1">
    <property type="nucleotide sequence ID" value="NZ_FPAJ01000002.1"/>
</dbReference>
<evidence type="ECO:0000313" key="2">
    <source>
        <dbReference type="EMBL" id="SFS69526.1"/>
    </source>
</evidence>
<sequence length="232" mass="24721">MKFLFSTLLVLGLTGAAAVHAQDRPVVVELFTSQGCSSCPPADEILAALAGRDDVIALALHVDYWDYIGWKDQFGDPDHATRQRAYAVAGGRKSVYTPEMIINGITDIVGAKPMAVAQAIIDHKNDPALVDLTLTRSGGSLRINAQTRPGAKGPFTVHLLQYIPAQKAHIKRGENAGHAFSYHNIAKDWSVLGDWPAQEPLALTTQIEASLPAVVIIQQSGAGPIAAAARAK</sequence>